<dbReference type="OrthoDB" id="140980at2"/>
<dbReference type="InParanoid" id="A0A259U071"/>
<feature type="transmembrane region" description="Helical" evidence="1">
    <location>
        <begin position="233"/>
        <end position="256"/>
    </location>
</feature>
<feature type="transmembrane region" description="Helical" evidence="1">
    <location>
        <begin position="343"/>
        <end position="366"/>
    </location>
</feature>
<feature type="transmembrane region" description="Helical" evidence="1">
    <location>
        <begin position="200"/>
        <end position="221"/>
    </location>
</feature>
<accession>A0A259U071</accession>
<dbReference type="EMBL" id="MQWB01000001">
    <property type="protein sequence ID" value="OZC03237.1"/>
    <property type="molecule type" value="Genomic_DNA"/>
</dbReference>
<dbReference type="AlphaFoldDB" id="A0A259U071"/>
<name>A0A259U071_9BACT</name>
<organism evidence="2 3">
    <name type="scientific">Rubricoccus marinus</name>
    <dbReference type="NCBI Taxonomy" id="716817"/>
    <lineage>
        <taxon>Bacteria</taxon>
        <taxon>Pseudomonadati</taxon>
        <taxon>Rhodothermota</taxon>
        <taxon>Rhodothermia</taxon>
        <taxon>Rhodothermales</taxon>
        <taxon>Rubricoccaceae</taxon>
        <taxon>Rubricoccus</taxon>
    </lineage>
</organism>
<evidence type="ECO:0000313" key="2">
    <source>
        <dbReference type="EMBL" id="OZC03237.1"/>
    </source>
</evidence>
<feature type="transmembrane region" description="Helical" evidence="1">
    <location>
        <begin position="58"/>
        <end position="79"/>
    </location>
</feature>
<keyword evidence="1" id="KW-0812">Transmembrane</keyword>
<feature type="transmembrane region" description="Helical" evidence="1">
    <location>
        <begin position="431"/>
        <end position="454"/>
    </location>
</feature>
<keyword evidence="3" id="KW-1185">Reference proteome</keyword>
<feature type="transmembrane region" description="Helical" evidence="1">
    <location>
        <begin position="30"/>
        <end position="52"/>
    </location>
</feature>
<comment type="caution">
    <text evidence="2">The sequence shown here is derived from an EMBL/GenBank/DDBJ whole genome shotgun (WGS) entry which is preliminary data.</text>
</comment>
<proteinExistence type="predicted"/>
<dbReference type="RefSeq" id="WP_094548375.1">
    <property type="nucleotide sequence ID" value="NZ_MQWB01000001.1"/>
</dbReference>
<keyword evidence="1" id="KW-0472">Membrane</keyword>
<feature type="transmembrane region" description="Helical" evidence="1">
    <location>
        <begin position="318"/>
        <end position="336"/>
    </location>
</feature>
<dbReference type="PANTHER" id="PTHR43044">
    <property type="match status" value="1"/>
</dbReference>
<dbReference type="Proteomes" id="UP000216446">
    <property type="component" value="Unassembled WGS sequence"/>
</dbReference>
<gene>
    <name evidence="2" type="ORF">BSZ36_09770</name>
</gene>
<protein>
    <recommendedName>
        <fullName evidence="4">Quinol:cytochrome C oxidoreductase</fullName>
    </recommendedName>
</protein>
<dbReference type="PANTHER" id="PTHR43044:SF1">
    <property type="entry name" value="QUINOL:CYTOCHROME C OXIDOREDUCTASE QUINONE-BINDING SUBUNIT 2"/>
    <property type="match status" value="1"/>
</dbReference>
<feature type="transmembrane region" description="Helical" evidence="1">
    <location>
        <begin position="277"/>
        <end position="298"/>
    </location>
</feature>
<feature type="transmembrane region" description="Helical" evidence="1">
    <location>
        <begin position="100"/>
        <end position="119"/>
    </location>
</feature>
<evidence type="ECO:0000313" key="3">
    <source>
        <dbReference type="Proteomes" id="UP000216446"/>
    </source>
</evidence>
<feature type="transmembrane region" description="Helical" evidence="1">
    <location>
        <begin position="159"/>
        <end position="180"/>
    </location>
</feature>
<sequence length="478" mass="54153">MSALTRLFFDPVDSDRDRAARRYQFVGDRLLWLVPLAAGAVALVLALVFGLGDMQRFFYAYLVGWTFAVSISIGALFFVMIQHITKARWSVTLRRIPEMLAANFPLLALLGIPVLIGYHDLYHWSHHDLYEAGTATYDSILAGKAGYFFFPFEAGGLPFFWIARYVIFFALTSLVASKLYGYSVRNDTEPSAENTIKLRWWSAFGIPIVAVLVSFFAYDMLMSLEPHWFSTMWGVYYFAGGWLGSLCLITFLALLYKKSGMLQHEVTKEHIQDMGKFMFAFVVFWTYIAFSQYMLYWYGNLPEETLWFHKRAFEGYGTVGKALVWVNFVLPFLILLPRFSKRLFPLLATMAVWLLVMHWIDLWWIAMPSIIPAEHGAEAYSTLAPAVEGVQTALASLQTAPLAPEALAEAGQTALDPDVLDATLREHLVPAAFHMVDVLCGLGFALVLVGATILRSTRHAMTPYNDPYFNDSLRFENV</sequence>
<keyword evidence="1" id="KW-1133">Transmembrane helix</keyword>
<evidence type="ECO:0000256" key="1">
    <source>
        <dbReference type="SAM" id="Phobius"/>
    </source>
</evidence>
<evidence type="ECO:0008006" key="4">
    <source>
        <dbReference type="Google" id="ProtNLM"/>
    </source>
</evidence>
<reference evidence="2 3" key="1">
    <citation type="submission" date="2016-11" db="EMBL/GenBank/DDBJ databases">
        <title>Study of marine rhodopsin-containing bacteria.</title>
        <authorList>
            <person name="Yoshizawa S."/>
            <person name="Kumagai Y."/>
            <person name="Kogure K."/>
        </authorList>
    </citation>
    <scope>NUCLEOTIDE SEQUENCE [LARGE SCALE GENOMIC DNA]</scope>
    <source>
        <strain evidence="2 3">SG-29</strain>
    </source>
</reference>